<dbReference type="SMART" id="SM00867">
    <property type="entry name" value="YceI"/>
    <property type="match status" value="1"/>
</dbReference>
<dbReference type="SUPFAM" id="SSF101874">
    <property type="entry name" value="YceI-like"/>
    <property type="match status" value="1"/>
</dbReference>
<dbReference type="OrthoDB" id="951410at2"/>
<proteinExistence type="predicted"/>
<dbReference type="InterPro" id="IPR036761">
    <property type="entry name" value="TTHA0802/YceI-like_sf"/>
</dbReference>
<organism evidence="3 4">
    <name type="scientific">Prolixibacter bellariivorans</name>
    <dbReference type="NCBI Taxonomy" id="314319"/>
    <lineage>
        <taxon>Bacteria</taxon>
        <taxon>Pseudomonadati</taxon>
        <taxon>Bacteroidota</taxon>
        <taxon>Bacteroidia</taxon>
        <taxon>Marinilabiliales</taxon>
        <taxon>Prolixibacteraceae</taxon>
        <taxon>Prolixibacter</taxon>
    </lineage>
</organism>
<dbReference type="Gene3D" id="2.40.128.110">
    <property type="entry name" value="Lipid/polyisoprenoid-binding, YceI-like"/>
    <property type="match status" value="1"/>
</dbReference>
<sequence length="197" mass="21420">MKVKVNKLAVVLALLVGTVTPALAQSYQVNKDASTIKWTGKKVAGSHHGTIAFKEGNLDVKDNQLTGGSLVVDMATIKDLDLTDPEWNQKLIGHLRSDDFFGVEKYPVSRLVINKVESKGGNLYHLTGDLTIKGITKPVEFDSNISVTGNKLEATGTIPVDRTKYGIKYGSGSFFSNLGDKMIDDVFTLEFSLVAEK</sequence>
<name>A0A5M4AXY7_9BACT</name>
<accession>A0A5M4AXY7</accession>
<comment type="caution">
    <text evidence="3">The sequence shown here is derived from an EMBL/GenBank/DDBJ whole genome shotgun (WGS) entry which is preliminary data.</text>
</comment>
<dbReference type="PANTHER" id="PTHR34406:SF1">
    <property type="entry name" value="PROTEIN YCEI"/>
    <property type="match status" value="1"/>
</dbReference>
<protein>
    <submittedName>
        <fullName evidence="3">Lipid-binding protein</fullName>
    </submittedName>
</protein>
<evidence type="ECO:0000259" key="2">
    <source>
        <dbReference type="SMART" id="SM00867"/>
    </source>
</evidence>
<keyword evidence="1" id="KW-0732">Signal</keyword>
<evidence type="ECO:0000313" key="3">
    <source>
        <dbReference type="EMBL" id="GET32775.1"/>
    </source>
</evidence>
<feature type="signal peptide" evidence="1">
    <location>
        <begin position="1"/>
        <end position="24"/>
    </location>
</feature>
<dbReference type="EMBL" id="BLAX01000001">
    <property type="protein sequence ID" value="GET32775.1"/>
    <property type="molecule type" value="Genomic_DNA"/>
</dbReference>
<reference evidence="3 4" key="1">
    <citation type="submission" date="2019-10" db="EMBL/GenBank/DDBJ databases">
        <title>Prolixibacter strains distinguished by the presence of nitrate reductase genes were adept at nitrate-dependent anaerobic corrosion of metallic iron and carbon steel.</title>
        <authorList>
            <person name="Iino T."/>
            <person name="Shono N."/>
            <person name="Ito K."/>
            <person name="Nakamura R."/>
            <person name="Sueoka K."/>
            <person name="Harayama S."/>
            <person name="Ohkuma M."/>
        </authorList>
    </citation>
    <scope>NUCLEOTIDE SEQUENCE [LARGE SCALE GENOMIC DNA]</scope>
    <source>
        <strain evidence="3 4">JCM 13498</strain>
    </source>
</reference>
<evidence type="ECO:0000313" key="4">
    <source>
        <dbReference type="Proteomes" id="UP000391834"/>
    </source>
</evidence>
<dbReference type="RefSeq" id="WP_025862650.1">
    <property type="nucleotide sequence ID" value="NZ_BLAX01000001.1"/>
</dbReference>
<feature type="chain" id="PRO_5024302072" evidence="1">
    <location>
        <begin position="25"/>
        <end position="197"/>
    </location>
</feature>
<dbReference type="InterPro" id="IPR007372">
    <property type="entry name" value="Lipid/polyisoprenoid-bd_YceI"/>
</dbReference>
<gene>
    <name evidence="3" type="primary">yceI</name>
    <name evidence="3" type="ORF">PbJCM13498_16380</name>
</gene>
<keyword evidence="4" id="KW-1185">Reference proteome</keyword>
<dbReference type="PANTHER" id="PTHR34406">
    <property type="entry name" value="PROTEIN YCEI"/>
    <property type="match status" value="1"/>
</dbReference>
<feature type="domain" description="Lipid/polyisoprenoid-binding YceI-like" evidence="2">
    <location>
        <begin position="26"/>
        <end position="196"/>
    </location>
</feature>
<dbReference type="AlphaFoldDB" id="A0A5M4AXY7"/>
<evidence type="ECO:0000256" key="1">
    <source>
        <dbReference type="SAM" id="SignalP"/>
    </source>
</evidence>
<dbReference type="Proteomes" id="UP000391834">
    <property type="component" value="Unassembled WGS sequence"/>
</dbReference>
<dbReference type="Pfam" id="PF04264">
    <property type="entry name" value="YceI"/>
    <property type="match status" value="1"/>
</dbReference>